<evidence type="ECO:0000313" key="2">
    <source>
        <dbReference type="EMBL" id="XDG24682.1"/>
    </source>
</evidence>
<keyword evidence="1" id="KW-0812">Transmembrane</keyword>
<keyword evidence="1" id="KW-0472">Membrane</keyword>
<feature type="transmembrane region" description="Helical" evidence="1">
    <location>
        <begin position="6"/>
        <end position="29"/>
    </location>
</feature>
<sequence length="84" mass="9579">MSSWDVTIPGSVVIAILVVLCCIFLLLFVKTCISIFDCMSRTFVFVLDTFKPVYILVNSLIPQYTAPYNPSDYVKVQQFPRNHV</sequence>
<dbReference type="GO" id="GO:0019031">
    <property type="term" value="C:viral envelope"/>
    <property type="evidence" value="ECO:0007669"/>
    <property type="project" value="UniProtKB-KW"/>
</dbReference>
<organism evidence="2">
    <name type="scientific">Bird deltacoronavirus AnasCN24</name>
    <dbReference type="NCBI Taxonomy" id="3237947"/>
    <lineage>
        <taxon>Viruses</taxon>
        <taxon>Riboviria</taxon>
        <taxon>Orthornavirae</taxon>
        <taxon>Pisuviricota</taxon>
        <taxon>Pisoniviricetes</taxon>
        <taxon>Nidovirales</taxon>
        <taxon>Cornidovirineae</taxon>
        <taxon>Coronaviridae</taxon>
        <taxon>Orthocoronavirinae</taxon>
        <taxon>Deltacoronavirus</taxon>
    </lineage>
</organism>
<name>A0AB39AG69_9NIDO</name>
<keyword evidence="2" id="KW-0946">Virion</keyword>
<keyword evidence="1" id="KW-1133">Transmembrane helix</keyword>
<protein>
    <submittedName>
        <fullName evidence="2">Envelope protein</fullName>
    </submittedName>
</protein>
<reference evidence="2" key="1">
    <citation type="submission" date="2024-05" db="EMBL/GenBank/DDBJ databases">
        <title>Avian Migration-Mediated Cross-Species Transmission and Recombination Shaping the Diversity of Gammacoronaviruses and Deltacoronaviruses.</title>
        <authorList>
            <person name="Han Y."/>
            <person name="Xu P."/>
            <person name="Xu Y."/>
            <person name="Wang Y."/>
            <person name="Hu J."/>
            <person name="Ma M."/>
            <person name="Li Z."/>
            <person name="Bo S."/>
            <person name="Zhao C."/>
            <person name="Ji L."/>
            <person name="Yuan Y."/>
            <person name="Zhao W."/>
            <person name="Wang J."/>
            <person name="Jin Q."/>
            <person name="Wu Z."/>
            <person name="He G."/>
        </authorList>
    </citation>
    <scope>NUCLEOTIDE SEQUENCE</scope>
    <source>
        <strain evidence="2">AvAz-DeltaCoV/SH20-SH65</strain>
    </source>
</reference>
<accession>A0AB39AG69</accession>
<dbReference type="EMBL" id="PP845501">
    <property type="protein sequence ID" value="XDG24682.1"/>
    <property type="molecule type" value="Genomic_RNA"/>
</dbReference>
<keyword evidence="2" id="KW-0261">Viral envelope protein</keyword>
<evidence type="ECO:0000256" key="1">
    <source>
        <dbReference type="SAM" id="Phobius"/>
    </source>
</evidence>
<proteinExistence type="predicted"/>